<dbReference type="GO" id="GO:0008270">
    <property type="term" value="F:zinc ion binding"/>
    <property type="evidence" value="ECO:0007669"/>
    <property type="project" value="UniProtKB-KW"/>
</dbReference>
<dbReference type="Pfam" id="PF13923">
    <property type="entry name" value="zf-C3HC4_2"/>
    <property type="match status" value="1"/>
</dbReference>
<evidence type="ECO:0000256" key="5">
    <source>
        <dbReference type="ARBA" id="ARBA00022723"/>
    </source>
</evidence>
<dbReference type="GO" id="GO:0035861">
    <property type="term" value="C:site of double-strand break"/>
    <property type="evidence" value="ECO:0007669"/>
    <property type="project" value="TreeGrafter"/>
</dbReference>
<evidence type="ECO:0000256" key="7">
    <source>
        <dbReference type="ARBA" id="ARBA00022771"/>
    </source>
</evidence>
<dbReference type="SUPFAM" id="SSF57850">
    <property type="entry name" value="RING/U-box"/>
    <property type="match status" value="1"/>
</dbReference>
<evidence type="ECO:0000256" key="2">
    <source>
        <dbReference type="ARBA" id="ARBA00004123"/>
    </source>
</evidence>
<evidence type="ECO:0000256" key="6">
    <source>
        <dbReference type="ARBA" id="ARBA00022763"/>
    </source>
</evidence>
<feature type="domain" description="RING-type" evidence="13">
    <location>
        <begin position="47"/>
        <end position="86"/>
    </location>
</feature>
<evidence type="ECO:0000313" key="15">
    <source>
        <dbReference type="Proteomes" id="UP001230051"/>
    </source>
</evidence>
<dbReference type="CDD" id="cd22264">
    <property type="entry name" value="UDM1_RNF169"/>
    <property type="match status" value="1"/>
</dbReference>
<feature type="region of interest" description="Disordered" evidence="12">
    <location>
        <begin position="437"/>
        <end position="456"/>
    </location>
</feature>
<dbReference type="GO" id="GO:0005634">
    <property type="term" value="C:nucleus"/>
    <property type="evidence" value="ECO:0007669"/>
    <property type="project" value="UniProtKB-SubCell"/>
</dbReference>
<evidence type="ECO:0000259" key="13">
    <source>
        <dbReference type="PROSITE" id="PS50089"/>
    </source>
</evidence>
<keyword evidence="5" id="KW-0479">Metal-binding</keyword>
<feature type="region of interest" description="Disordered" evidence="12">
    <location>
        <begin position="184"/>
        <end position="251"/>
    </location>
</feature>
<dbReference type="InterPro" id="IPR013083">
    <property type="entry name" value="Znf_RING/FYVE/PHD"/>
</dbReference>
<evidence type="ECO:0000313" key="14">
    <source>
        <dbReference type="EMBL" id="KAK1148396.1"/>
    </source>
</evidence>
<evidence type="ECO:0000256" key="4">
    <source>
        <dbReference type="ARBA" id="ARBA00022679"/>
    </source>
</evidence>
<keyword evidence="10" id="KW-0539">Nucleus</keyword>
<dbReference type="Proteomes" id="UP001230051">
    <property type="component" value="Unassembled WGS sequence"/>
</dbReference>
<feature type="compositionally biased region" description="Basic residues" evidence="12">
    <location>
        <begin position="225"/>
        <end position="237"/>
    </location>
</feature>
<keyword evidence="6" id="KW-0227">DNA damage</keyword>
<comment type="catalytic activity">
    <reaction evidence="1">
        <text>S-ubiquitinyl-[E2 ubiquitin-conjugating enzyme]-L-cysteine + [acceptor protein]-L-lysine = [E2 ubiquitin-conjugating enzyme]-L-cysteine + N(6)-ubiquitinyl-[acceptor protein]-L-lysine.</text>
        <dbReference type="EC" id="2.3.2.27"/>
    </reaction>
</comment>
<dbReference type="EMBL" id="JAGXEW010000090">
    <property type="protein sequence ID" value="KAK1148396.1"/>
    <property type="molecule type" value="Genomic_DNA"/>
</dbReference>
<reference evidence="14" key="1">
    <citation type="submission" date="2022-02" db="EMBL/GenBank/DDBJ databases">
        <title>Atlantic sturgeon de novo genome assembly.</title>
        <authorList>
            <person name="Stock M."/>
            <person name="Klopp C."/>
            <person name="Guiguen Y."/>
            <person name="Cabau C."/>
            <person name="Parinello H."/>
            <person name="Santidrian Yebra-Pimentel E."/>
            <person name="Kuhl H."/>
            <person name="Dirks R.P."/>
            <person name="Guessner J."/>
            <person name="Wuertz S."/>
            <person name="Du K."/>
            <person name="Schartl M."/>
        </authorList>
    </citation>
    <scope>NUCLEOTIDE SEQUENCE</scope>
    <source>
        <strain evidence="14">STURGEONOMICS-FGT-2020</strain>
        <tissue evidence="14">Whole blood</tissue>
    </source>
</reference>
<accession>A0AAD8CFA8</accession>
<keyword evidence="15" id="KW-1185">Reference proteome</keyword>
<sequence length="648" mass="72596">MATLSSSKSSSGLRAGRKQQKHSSRCVETGAGAMTATRLLTLEEAVCPVCLDIFLEPVTMPCRHSVCLPCFKRTVELSSLCCPLCRLRVSSWARRQTRDRTLVNTELWELVRRSHPDRCKRRMESKDVQAVEDEIIFLAPPVHLCKPGELRQEYEKHMKKLVDEKEEGDRASEELIQKILEDDRRHLEKKRQKQRKGEAGALQPSQEPVNPVLSDSENEEPVGGRTRHRSAFVKRTRKSSDSCRSGLHCSGVQRSQSCTDTQEESRAKIRCPSHAALMTKGVAAYSSNSGILLSSENSRSFSAPNLTSDKRQTWRSLLGTSAASTAPLSKPERSISPESNDSISEELNHFKPIVCSPCTPPKRLPDGRVLEPTIVKSTPLNLSRSLQKSTTYEASPTILQKWKQIEQDRHKNKATSKGTITVSLNEDFAPKTRLGGLHTLPPGNENQRRAGCPSSDETLAKASFPAAMSQAGGLSSEKGMTSIGKKRRLIFDQPEKEDCRVVTRSETEHVPLTVNPQQVTCETVACKNKPVGQAGRQKPEDICRPTSQRGMKRSQKTKHLEEGGKAKRLRPSSRVEMGSECDSNSFDGHWSQCEEDCKLALKLQRQFDLERRNVDRRKGTPDNYLIRSWNNSDVKRIPRRSGRTGKRK</sequence>
<comment type="subcellular location">
    <subcellularLocation>
        <location evidence="2">Nucleus</location>
    </subcellularLocation>
</comment>
<dbReference type="AlphaFoldDB" id="A0AAD8CFA8"/>
<evidence type="ECO:0000256" key="3">
    <source>
        <dbReference type="ARBA" id="ARBA00012483"/>
    </source>
</evidence>
<comment type="caution">
    <text evidence="14">The sequence shown here is derived from an EMBL/GenBank/DDBJ whole genome shotgun (WGS) entry which is preliminary data.</text>
</comment>
<evidence type="ECO:0000256" key="12">
    <source>
        <dbReference type="SAM" id="MobiDB-lite"/>
    </source>
</evidence>
<feature type="compositionally biased region" description="Low complexity" evidence="12">
    <location>
        <begin position="1"/>
        <end position="11"/>
    </location>
</feature>
<gene>
    <name evidence="14" type="primary">rnf169</name>
    <name evidence="14" type="ORF">AOXY_G35122</name>
</gene>
<feature type="region of interest" description="Disordered" evidence="12">
    <location>
        <begin position="531"/>
        <end position="581"/>
    </location>
</feature>
<dbReference type="EC" id="2.3.2.27" evidence="3"/>
<keyword evidence="4" id="KW-0808">Transferase</keyword>
<dbReference type="GO" id="GO:0061630">
    <property type="term" value="F:ubiquitin protein ligase activity"/>
    <property type="evidence" value="ECO:0007669"/>
    <property type="project" value="UniProtKB-EC"/>
</dbReference>
<organism evidence="14 15">
    <name type="scientific">Acipenser oxyrinchus oxyrinchus</name>
    <dbReference type="NCBI Taxonomy" id="40147"/>
    <lineage>
        <taxon>Eukaryota</taxon>
        <taxon>Metazoa</taxon>
        <taxon>Chordata</taxon>
        <taxon>Craniata</taxon>
        <taxon>Vertebrata</taxon>
        <taxon>Euteleostomi</taxon>
        <taxon>Actinopterygii</taxon>
        <taxon>Chondrostei</taxon>
        <taxon>Acipenseriformes</taxon>
        <taxon>Acipenseridae</taxon>
        <taxon>Acipenser</taxon>
    </lineage>
</organism>
<name>A0AAD8CFA8_ACIOX</name>
<feature type="region of interest" description="Disordered" evidence="12">
    <location>
        <begin position="320"/>
        <end position="342"/>
    </location>
</feature>
<keyword evidence="9" id="KW-0862">Zinc</keyword>
<keyword evidence="7 11" id="KW-0863">Zinc-finger</keyword>
<feature type="region of interest" description="Disordered" evidence="12">
    <location>
        <begin position="1"/>
        <end position="26"/>
    </location>
</feature>
<evidence type="ECO:0000256" key="11">
    <source>
        <dbReference type="PROSITE-ProRule" id="PRU00175"/>
    </source>
</evidence>
<dbReference type="InterPro" id="IPR001841">
    <property type="entry name" value="Znf_RING"/>
</dbReference>
<protein>
    <recommendedName>
        <fullName evidence="3">RING-type E3 ubiquitin transferase</fullName>
        <ecNumber evidence="3">2.3.2.27</ecNumber>
    </recommendedName>
</protein>
<proteinExistence type="predicted"/>
<keyword evidence="8" id="KW-0833">Ubl conjugation pathway</keyword>
<dbReference type="GO" id="GO:0031491">
    <property type="term" value="F:nucleosome binding"/>
    <property type="evidence" value="ECO:0007669"/>
    <property type="project" value="TreeGrafter"/>
</dbReference>
<dbReference type="PANTHER" id="PTHR23328">
    <property type="entry name" value="RING-TYPE DOMAIN-CONTAINING PROTEIN"/>
    <property type="match status" value="1"/>
</dbReference>
<dbReference type="PROSITE" id="PS50089">
    <property type="entry name" value="ZF_RING_2"/>
    <property type="match status" value="1"/>
</dbReference>
<evidence type="ECO:0000256" key="1">
    <source>
        <dbReference type="ARBA" id="ARBA00000900"/>
    </source>
</evidence>
<dbReference type="PANTHER" id="PTHR23328:SF2">
    <property type="entry name" value="E3 UBIQUITIN-PROTEIN LIGASE RNF169"/>
    <property type="match status" value="1"/>
</dbReference>
<dbReference type="Gene3D" id="3.30.40.10">
    <property type="entry name" value="Zinc/RING finger domain, C3HC4 (zinc finger)"/>
    <property type="match status" value="1"/>
</dbReference>
<dbReference type="InterPro" id="IPR051657">
    <property type="entry name" value="RNF168/RNF169_E3_ubiq-ligase"/>
</dbReference>
<feature type="compositionally biased region" description="Basic residues" evidence="12">
    <location>
        <begin position="15"/>
        <end position="24"/>
    </location>
</feature>
<dbReference type="SMART" id="SM00184">
    <property type="entry name" value="RING"/>
    <property type="match status" value="1"/>
</dbReference>
<dbReference type="GO" id="GO:0006302">
    <property type="term" value="P:double-strand break repair"/>
    <property type="evidence" value="ECO:0007669"/>
    <property type="project" value="TreeGrafter"/>
</dbReference>
<evidence type="ECO:0000256" key="9">
    <source>
        <dbReference type="ARBA" id="ARBA00022833"/>
    </source>
</evidence>
<evidence type="ECO:0000256" key="10">
    <source>
        <dbReference type="ARBA" id="ARBA00023242"/>
    </source>
</evidence>
<evidence type="ECO:0000256" key="8">
    <source>
        <dbReference type="ARBA" id="ARBA00022786"/>
    </source>
</evidence>
<dbReference type="CDD" id="cd16550">
    <property type="entry name" value="RING-HC_RNF168"/>
    <property type="match status" value="1"/>
</dbReference>